<proteinExistence type="inferred from homology"/>
<feature type="domain" description="O-GlcNAc transferase C-terminal" evidence="9">
    <location>
        <begin position="264"/>
        <end position="488"/>
    </location>
</feature>
<dbReference type="SUPFAM" id="SSF48452">
    <property type="entry name" value="TPR-like"/>
    <property type="match status" value="1"/>
</dbReference>
<dbReference type="PANTHER" id="PTHR44998:SF1">
    <property type="entry name" value="UDP-N-ACETYLGLUCOSAMINE--PEPTIDE N-ACETYLGLUCOSAMINYLTRANSFERASE 110 KDA SUBUNIT"/>
    <property type="match status" value="1"/>
</dbReference>
<name>A0A1C2IVW8_ACITH</name>
<evidence type="ECO:0000256" key="7">
    <source>
        <dbReference type="ARBA" id="ARBA00022803"/>
    </source>
</evidence>
<accession>A0A1C2IVW8</accession>
<keyword evidence="11" id="KW-1185">Reference proteome</keyword>
<dbReference type="Pfam" id="PF13424">
    <property type="entry name" value="TPR_12"/>
    <property type="match status" value="1"/>
</dbReference>
<dbReference type="OrthoDB" id="251285at2"/>
<evidence type="ECO:0000313" key="11">
    <source>
        <dbReference type="Proteomes" id="UP000095008"/>
    </source>
</evidence>
<dbReference type="SUPFAM" id="SSF53756">
    <property type="entry name" value="UDP-Glycosyltransferase/glycogen phosphorylase"/>
    <property type="match status" value="1"/>
</dbReference>
<keyword evidence="5" id="KW-0808">Transferase</keyword>
<feature type="repeat" description="TPR" evidence="8">
    <location>
        <begin position="115"/>
        <end position="148"/>
    </location>
</feature>
<evidence type="ECO:0000256" key="2">
    <source>
        <dbReference type="ARBA" id="ARBA00005386"/>
    </source>
</evidence>
<organism evidence="10 11">
    <name type="scientific">Acidithiobacillus thiooxidans</name>
    <name type="common">Thiobacillus thiooxidans</name>
    <dbReference type="NCBI Taxonomy" id="930"/>
    <lineage>
        <taxon>Bacteria</taxon>
        <taxon>Pseudomonadati</taxon>
        <taxon>Pseudomonadota</taxon>
        <taxon>Acidithiobacillia</taxon>
        <taxon>Acidithiobacillales</taxon>
        <taxon>Acidithiobacillaceae</taxon>
        <taxon>Acidithiobacillus</taxon>
    </lineage>
</organism>
<dbReference type="Pfam" id="PF07721">
    <property type="entry name" value="TPR_4"/>
    <property type="match status" value="1"/>
</dbReference>
<dbReference type="InterPro" id="IPR011717">
    <property type="entry name" value="TPR-4"/>
</dbReference>
<dbReference type="Pfam" id="PF13844">
    <property type="entry name" value="Glyco_transf_41"/>
    <property type="match status" value="2"/>
</dbReference>
<dbReference type="AlphaFoldDB" id="A0A1C2IVW8"/>
<dbReference type="PROSITE" id="PS50005">
    <property type="entry name" value="TPR"/>
    <property type="match status" value="4"/>
</dbReference>
<evidence type="ECO:0000259" key="9">
    <source>
        <dbReference type="Pfam" id="PF13844"/>
    </source>
</evidence>
<dbReference type="EC" id="2.4.1.255" evidence="3"/>
<evidence type="ECO:0000256" key="8">
    <source>
        <dbReference type="PROSITE-ProRule" id="PRU00339"/>
    </source>
</evidence>
<dbReference type="GO" id="GO:0097363">
    <property type="term" value="F:protein O-acetylglucosaminyltransferase activity"/>
    <property type="evidence" value="ECO:0007669"/>
    <property type="project" value="UniProtKB-EC"/>
</dbReference>
<evidence type="ECO:0000256" key="1">
    <source>
        <dbReference type="ARBA" id="ARBA00004922"/>
    </source>
</evidence>
<dbReference type="Gene3D" id="3.40.50.2000">
    <property type="entry name" value="Glycogen Phosphorylase B"/>
    <property type="match status" value="1"/>
</dbReference>
<dbReference type="GO" id="GO:0006493">
    <property type="term" value="P:protein O-linked glycosylation"/>
    <property type="evidence" value="ECO:0007669"/>
    <property type="project" value="TreeGrafter"/>
</dbReference>
<gene>
    <name evidence="10" type="ORF">A6M23_15535</name>
</gene>
<evidence type="ECO:0000313" key="10">
    <source>
        <dbReference type="EMBL" id="OCX69407.1"/>
    </source>
</evidence>
<evidence type="ECO:0000256" key="5">
    <source>
        <dbReference type="ARBA" id="ARBA00022679"/>
    </source>
</evidence>
<keyword evidence="7 8" id="KW-0802">TPR repeat</keyword>
<dbReference type="Gene3D" id="3.40.50.11380">
    <property type="match status" value="1"/>
</dbReference>
<comment type="caution">
    <text evidence="10">The sequence shown here is derived from an EMBL/GenBank/DDBJ whole genome shotgun (WGS) entry which is preliminary data.</text>
</comment>
<feature type="repeat" description="TPR" evidence="8">
    <location>
        <begin position="183"/>
        <end position="216"/>
    </location>
</feature>
<dbReference type="EMBL" id="LWRY01000218">
    <property type="protein sequence ID" value="OCX69407.1"/>
    <property type="molecule type" value="Genomic_DNA"/>
</dbReference>
<dbReference type="PANTHER" id="PTHR44998">
    <property type="match status" value="1"/>
</dbReference>
<dbReference type="InterPro" id="IPR011990">
    <property type="entry name" value="TPR-like_helical_dom_sf"/>
</dbReference>
<comment type="similarity">
    <text evidence="2">Belongs to the glycosyltransferase 41 family. O-GlcNAc transferase subfamily.</text>
</comment>
<protein>
    <recommendedName>
        <fullName evidence="3">protein O-GlcNAc transferase</fullName>
        <ecNumber evidence="3">2.4.1.255</ecNumber>
    </recommendedName>
</protein>
<feature type="domain" description="O-GlcNAc transferase C-terminal" evidence="9">
    <location>
        <begin position="496"/>
        <end position="682"/>
    </location>
</feature>
<dbReference type="Gene3D" id="1.25.40.10">
    <property type="entry name" value="Tetratricopeptide repeat domain"/>
    <property type="match status" value="4"/>
</dbReference>
<reference evidence="10" key="1">
    <citation type="journal article" date="2016" name="Int. J. Mol. Sci.">
        <title>Comparative genomics of the extreme acidophile Acidithiobacillus thiooxidans reveals intraspecific divergence and niche adaptation.</title>
        <authorList>
            <person name="Zhang X."/>
            <person name="Feng X."/>
            <person name="Tao J."/>
            <person name="Ma L."/>
            <person name="Xiao Y."/>
            <person name="Liang Y."/>
            <person name="Liu X."/>
            <person name="Yin H."/>
        </authorList>
    </citation>
    <scope>NUCLEOTIDE SEQUENCE [LARGE SCALE GENOMIC DNA]</scope>
    <source>
        <strain evidence="10">DXS-W</strain>
    </source>
</reference>
<dbReference type="InterPro" id="IPR029489">
    <property type="entry name" value="OGT/SEC/SPY_C"/>
</dbReference>
<dbReference type="SMART" id="SM00028">
    <property type="entry name" value="TPR"/>
    <property type="match status" value="7"/>
</dbReference>
<evidence type="ECO:0000256" key="4">
    <source>
        <dbReference type="ARBA" id="ARBA00022676"/>
    </source>
</evidence>
<feature type="repeat" description="TPR" evidence="8">
    <location>
        <begin position="217"/>
        <end position="250"/>
    </location>
</feature>
<dbReference type="GO" id="GO:0042802">
    <property type="term" value="F:identical protein binding"/>
    <property type="evidence" value="ECO:0007669"/>
    <property type="project" value="InterPro"/>
</dbReference>
<dbReference type="Pfam" id="PF13432">
    <property type="entry name" value="TPR_16"/>
    <property type="match status" value="1"/>
</dbReference>
<keyword evidence="4" id="KW-0328">Glycosyltransferase</keyword>
<dbReference type="RefSeq" id="WP_065974879.1">
    <property type="nucleotide sequence ID" value="NZ_LWRY01000218.1"/>
</dbReference>
<comment type="pathway">
    <text evidence="1">Protein modification; protein glycosylation.</text>
</comment>
<sequence>MEPTTQNPAVPNSEQLVQQGLALHQRGLVLEAEPFYRQALNAANESADALHLLGVVVSQKGDQGGAEAYIRRALIIQPLNTAYHNSLGRVLLLQGRLEEGLTALREALRLAPQNPEAHFNVGEALLAQSQPKQAESHFRRALELKPVHAMAAFGLGRALWVQGDQPGGLPWFQLASLLEPGNSTILNQTGVAYLVLGHHAEARKAFEQLLQMIPENSQALANLAVLCNLEGQREQALVYYEKALALQPDMSSALDGYIEVRRQLCVWKDLTSLEQRIVELVRARLKAGQSGDIRAFTALYLPFTAKEQHQVAKSESMTLAQGVGPALWGAAARRPGRLRIGYLTADARNHPMGHLLAEIFQIHNRETVEVFFYSTGVDDGSSIRQKIVADAEHFQEARGMTSAELAACIAADGIQILVDLMGHTADTRMAVLARKPAPIQMHYLGFPGSTGADFVDYFLTDSYITPPERADLITEAPIYLPVYQVNGHRYLPEVPTPQRTELGVAEDTFLYYCFNNNYKISPEIFDVWMRILQRVPNSRLVLLATANMVVTNLRLEAEKRGVNPDRLMFAGYQEQPQNIARQKLMDLFLDTPGYNAGATATDALWAGVPILTVEGQTYISRVAGSLLRNVGLEELIMPDLASYEEMAVTLAEDRARLSALRTRLAEAKTKTLLFDTPRQVKNLETAYQLAWARLNRGEKTETLWISGD</sequence>
<dbReference type="InterPro" id="IPR019734">
    <property type="entry name" value="TPR_rpt"/>
</dbReference>
<evidence type="ECO:0000256" key="6">
    <source>
        <dbReference type="ARBA" id="ARBA00022737"/>
    </source>
</evidence>
<dbReference type="Proteomes" id="UP000095008">
    <property type="component" value="Unassembled WGS sequence"/>
</dbReference>
<keyword evidence="6" id="KW-0677">Repeat</keyword>
<feature type="repeat" description="TPR" evidence="8">
    <location>
        <begin position="81"/>
        <end position="114"/>
    </location>
</feature>
<evidence type="ECO:0000256" key="3">
    <source>
        <dbReference type="ARBA" id="ARBA00011970"/>
    </source>
</evidence>